<gene>
    <name evidence="1" type="ORF">EKH83_02695</name>
</gene>
<dbReference type="NCBIfam" id="TIGR03833">
    <property type="entry name" value="YwbE family protein"/>
    <property type="match status" value="1"/>
</dbReference>
<sequence length="66" mass="7495">MNGQNRQDIYPGLEVEIILKKDQRTGKRTRGIVKDLLTSSSFHSRGIKVRLEDGQIGRVAEIIDED</sequence>
<dbReference type="EMBL" id="RXOC01000002">
    <property type="protein sequence ID" value="RXF71613.1"/>
    <property type="molecule type" value="Genomic_DNA"/>
</dbReference>
<dbReference type="InterPro" id="IPR019240">
    <property type="entry name" value="DUF2196"/>
</dbReference>
<dbReference type="RefSeq" id="WP_128767859.1">
    <property type="nucleotide sequence ID" value="NZ_RXOC01000002.1"/>
</dbReference>
<name>A0A4Q0MEL6_9SPHI</name>
<proteinExistence type="predicted"/>
<protein>
    <submittedName>
        <fullName evidence="1">YwbE family protein</fullName>
    </submittedName>
</protein>
<comment type="caution">
    <text evidence="1">The sequence shown here is derived from an EMBL/GenBank/DDBJ whole genome shotgun (WGS) entry which is preliminary data.</text>
</comment>
<organism evidence="1 2">
    <name type="scientific">Arcticibacter tournemirensis</name>
    <dbReference type="NCBI Taxonomy" id="699437"/>
    <lineage>
        <taxon>Bacteria</taxon>
        <taxon>Pseudomonadati</taxon>
        <taxon>Bacteroidota</taxon>
        <taxon>Sphingobacteriia</taxon>
        <taxon>Sphingobacteriales</taxon>
        <taxon>Sphingobacteriaceae</taxon>
        <taxon>Arcticibacter</taxon>
    </lineage>
</organism>
<evidence type="ECO:0000313" key="2">
    <source>
        <dbReference type="Proteomes" id="UP000290848"/>
    </source>
</evidence>
<accession>A0A4Q0MEL6</accession>
<dbReference type="AlphaFoldDB" id="A0A4Q0MEL6"/>
<reference evidence="1 2" key="1">
    <citation type="submission" date="2018-12" db="EMBL/GenBank/DDBJ databases">
        <title>The Draft Genome Sequence of the Soil Bacterium Pedobacter tournemirensis R1.</title>
        <authorList>
            <person name="He J."/>
        </authorList>
    </citation>
    <scope>NUCLEOTIDE SEQUENCE [LARGE SCALE GENOMIC DNA]</scope>
    <source>
        <strain evidence="1 2">R1</strain>
    </source>
</reference>
<dbReference type="Proteomes" id="UP000290848">
    <property type="component" value="Unassembled WGS sequence"/>
</dbReference>
<dbReference type="PANTHER" id="PTHR40069:SF1">
    <property type="entry name" value="YWBE PROTEIN"/>
    <property type="match status" value="1"/>
</dbReference>
<dbReference type="Pfam" id="PF09962">
    <property type="entry name" value="DUF2196"/>
    <property type="match status" value="1"/>
</dbReference>
<dbReference type="PANTHER" id="PTHR40069">
    <property type="entry name" value="YWBE PROTEIN"/>
    <property type="match status" value="1"/>
</dbReference>
<evidence type="ECO:0000313" key="1">
    <source>
        <dbReference type="EMBL" id="RXF71613.1"/>
    </source>
</evidence>